<dbReference type="GO" id="GO:0016779">
    <property type="term" value="F:nucleotidyltransferase activity"/>
    <property type="evidence" value="ECO:0007669"/>
    <property type="project" value="UniProtKB-KW"/>
</dbReference>
<dbReference type="InterPro" id="IPR032828">
    <property type="entry name" value="PolyA_RNA-bd"/>
</dbReference>
<dbReference type="STRING" id="1579316.RC74_05985"/>
<dbReference type="GO" id="GO:0008033">
    <property type="term" value="P:tRNA processing"/>
    <property type="evidence" value="ECO:0007669"/>
    <property type="project" value="UniProtKB-KW"/>
</dbReference>
<dbReference type="OrthoDB" id="9805698at2"/>
<keyword evidence="6" id="KW-0547">Nucleotide-binding</keyword>
<accession>A0A126UYC0</accession>
<protein>
    <submittedName>
        <fullName evidence="11">Poly(A) polymerase</fullName>
    </submittedName>
</protein>
<keyword evidence="8" id="KW-0694">RNA-binding</keyword>
<comment type="similarity">
    <text evidence="8">Belongs to the tRNA nucleotidyltransferase/poly(A) polymerase family.</text>
</comment>
<dbReference type="PANTHER" id="PTHR46173">
    <property type="entry name" value="CCA TRNA NUCLEOTIDYLTRANSFERASE 1, MITOCHONDRIAL"/>
    <property type="match status" value="1"/>
</dbReference>
<keyword evidence="5" id="KW-0479">Metal-binding</keyword>
<keyword evidence="12" id="KW-1185">Reference proteome</keyword>
<dbReference type="AlphaFoldDB" id="A0A126UYC0"/>
<dbReference type="EMBL" id="CP014327">
    <property type="protein sequence ID" value="AML50887.1"/>
    <property type="molecule type" value="Genomic_DNA"/>
</dbReference>
<dbReference type="SUPFAM" id="SSF81891">
    <property type="entry name" value="Poly A polymerase C-terminal region-like"/>
    <property type="match status" value="1"/>
</dbReference>
<evidence type="ECO:0000256" key="3">
    <source>
        <dbReference type="ARBA" id="ARBA00022694"/>
    </source>
</evidence>
<dbReference type="InterPro" id="IPR002646">
    <property type="entry name" value="PolA_pol_head_dom"/>
</dbReference>
<comment type="cofactor">
    <cofactor evidence="1">
        <name>Mg(2+)</name>
        <dbReference type="ChEBI" id="CHEBI:18420"/>
    </cofactor>
</comment>
<evidence type="ECO:0000256" key="8">
    <source>
        <dbReference type="RuleBase" id="RU003953"/>
    </source>
</evidence>
<dbReference type="Proteomes" id="UP000070371">
    <property type="component" value="Chromosome"/>
</dbReference>
<evidence type="ECO:0000256" key="5">
    <source>
        <dbReference type="ARBA" id="ARBA00022723"/>
    </source>
</evidence>
<keyword evidence="2 8" id="KW-0808">Transferase</keyword>
<dbReference type="PANTHER" id="PTHR46173:SF1">
    <property type="entry name" value="CCA TRNA NUCLEOTIDYLTRANSFERASE 1, MITOCHONDRIAL"/>
    <property type="match status" value="1"/>
</dbReference>
<evidence type="ECO:0000256" key="1">
    <source>
        <dbReference type="ARBA" id="ARBA00001946"/>
    </source>
</evidence>
<dbReference type="GO" id="GO:0046872">
    <property type="term" value="F:metal ion binding"/>
    <property type="evidence" value="ECO:0007669"/>
    <property type="project" value="UniProtKB-KW"/>
</dbReference>
<evidence type="ECO:0000256" key="2">
    <source>
        <dbReference type="ARBA" id="ARBA00022679"/>
    </source>
</evidence>
<gene>
    <name evidence="11" type="ORF">RC74_05985</name>
</gene>
<name>A0A126UYC0_9RHOB</name>
<evidence type="ECO:0000313" key="11">
    <source>
        <dbReference type="EMBL" id="AML50887.1"/>
    </source>
</evidence>
<dbReference type="KEGG" id="hat:RC74_05985"/>
<organism evidence="11 12">
    <name type="scientific">Falsihalocynthiibacter arcticus</name>
    <dbReference type="NCBI Taxonomy" id="1579316"/>
    <lineage>
        <taxon>Bacteria</taxon>
        <taxon>Pseudomonadati</taxon>
        <taxon>Pseudomonadota</taxon>
        <taxon>Alphaproteobacteria</taxon>
        <taxon>Rhodobacterales</taxon>
        <taxon>Roseobacteraceae</taxon>
        <taxon>Falsihalocynthiibacter</taxon>
    </lineage>
</organism>
<evidence type="ECO:0000313" key="12">
    <source>
        <dbReference type="Proteomes" id="UP000070371"/>
    </source>
</evidence>
<dbReference type="InterPro" id="IPR050264">
    <property type="entry name" value="Bact_CCA-adding_enz_type3_sf"/>
</dbReference>
<feature type="domain" description="Poly A polymerase head" evidence="9">
    <location>
        <begin position="27"/>
        <end position="149"/>
    </location>
</feature>
<evidence type="ECO:0000259" key="9">
    <source>
        <dbReference type="Pfam" id="PF01743"/>
    </source>
</evidence>
<dbReference type="Gene3D" id="1.10.3090.10">
    <property type="entry name" value="cca-adding enzyme, domain 2"/>
    <property type="match status" value="1"/>
</dbReference>
<proteinExistence type="inferred from homology"/>
<evidence type="ECO:0000256" key="7">
    <source>
        <dbReference type="ARBA" id="ARBA00022842"/>
    </source>
</evidence>
<dbReference type="InterPro" id="IPR043519">
    <property type="entry name" value="NT_sf"/>
</dbReference>
<keyword evidence="3" id="KW-0819">tRNA processing</keyword>
<keyword evidence="7" id="KW-0460">Magnesium</keyword>
<dbReference type="SUPFAM" id="SSF81301">
    <property type="entry name" value="Nucleotidyltransferase"/>
    <property type="match status" value="1"/>
</dbReference>
<evidence type="ECO:0000256" key="6">
    <source>
        <dbReference type="ARBA" id="ARBA00022741"/>
    </source>
</evidence>
<dbReference type="Pfam" id="PF12627">
    <property type="entry name" value="PolyA_pol_RNAbd"/>
    <property type="match status" value="1"/>
</dbReference>
<feature type="domain" description="tRNA nucleotidyltransferase/poly(A) polymerase RNA and SrmB- binding" evidence="10">
    <location>
        <begin position="182"/>
        <end position="235"/>
    </location>
</feature>
<dbReference type="PROSITE" id="PS51257">
    <property type="entry name" value="PROKAR_LIPOPROTEIN"/>
    <property type="match status" value="1"/>
</dbReference>
<evidence type="ECO:0000259" key="10">
    <source>
        <dbReference type="Pfam" id="PF12627"/>
    </source>
</evidence>
<dbReference type="GO" id="GO:0000166">
    <property type="term" value="F:nucleotide binding"/>
    <property type="evidence" value="ECO:0007669"/>
    <property type="project" value="UniProtKB-KW"/>
</dbReference>
<dbReference type="Gene3D" id="3.30.460.10">
    <property type="entry name" value="Beta Polymerase, domain 2"/>
    <property type="match status" value="1"/>
</dbReference>
<keyword evidence="4" id="KW-0548">Nucleotidyltransferase</keyword>
<sequence>MRIEGSWLDNPKTQAIFTMLKSGGHQAYFVGGCVRNALLGVATNDIDIATDAEPTRVLALAQENGIRAVETGIEHGTVTLVQGKTPYEVTTFRRDVETDGRRAVVAFSTNIKDDARRRDFTMNALYADSAGTVVDPLNGLPDLLARRVRFIENAEDRIREDYLRILRFFRFYAWYGDPNTGIDAEGLAACSANLAGIETLANERIGAEMLKLLAAADPAPAMAAMAQSGVLSALVVGMDAKTLPILIHFETQNDVKPNPIRRLAILGGQEIEQSLRLSKRDAKQYNTLRNEIGSTSGAAALGYRLGAGSALDVLLLRGAVFKTPLHLDAKSEVARGAAQVFSVSATDLMPNLSGAALGNALRKLELEWINSDFGLSRHALIKRVKDF</sequence>
<dbReference type="CDD" id="cd05398">
    <property type="entry name" value="NT_ClassII-CCAase"/>
    <property type="match status" value="1"/>
</dbReference>
<dbReference type="GO" id="GO:0000049">
    <property type="term" value="F:tRNA binding"/>
    <property type="evidence" value="ECO:0007669"/>
    <property type="project" value="TreeGrafter"/>
</dbReference>
<dbReference type="Pfam" id="PF01743">
    <property type="entry name" value="PolyA_pol"/>
    <property type="match status" value="1"/>
</dbReference>
<reference evidence="11 12" key="1">
    <citation type="submission" date="2016-02" db="EMBL/GenBank/DDBJ databases">
        <title>Complete genome sequence of Halocynthiibacter arcticus PAMC 20958t from arctic marine sediment.</title>
        <authorList>
            <person name="Lee Y.M."/>
            <person name="Baek K."/>
            <person name="Lee H.K."/>
            <person name="Shin S.C."/>
        </authorList>
    </citation>
    <scope>NUCLEOTIDE SEQUENCE [LARGE SCALE GENOMIC DNA]</scope>
    <source>
        <strain evidence="11">PAMC 20958</strain>
    </source>
</reference>
<evidence type="ECO:0000256" key="4">
    <source>
        <dbReference type="ARBA" id="ARBA00022695"/>
    </source>
</evidence>